<evidence type="ECO:0000313" key="2">
    <source>
        <dbReference type="EMBL" id="GGE40401.1"/>
    </source>
</evidence>
<feature type="domain" description="Nudix hydrolase" evidence="1">
    <location>
        <begin position="29"/>
        <end position="168"/>
    </location>
</feature>
<dbReference type="Gene3D" id="3.90.79.10">
    <property type="entry name" value="Nucleoside Triphosphate Pyrophosphohydrolase"/>
    <property type="match status" value="1"/>
</dbReference>
<dbReference type="Proteomes" id="UP000628775">
    <property type="component" value="Unassembled WGS sequence"/>
</dbReference>
<accession>A0A8J2YGQ1</accession>
<organism evidence="2 3">
    <name type="scientific">Pullulanibacillus camelliae</name>
    <dbReference type="NCBI Taxonomy" id="1707096"/>
    <lineage>
        <taxon>Bacteria</taxon>
        <taxon>Bacillati</taxon>
        <taxon>Bacillota</taxon>
        <taxon>Bacilli</taxon>
        <taxon>Bacillales</taxon>
        <taxon>Sporolactobacillaceae</taxon>
        <taxon>Pullulanibacillus</taxon>
    </lineage>
</organism>
<dbReference type="PANTHER" id="PTHR10885">
    <property type="entry name" value="ISOPENTENYL-DIPHOSPHATE DELTA-ISOMERASE"/>
    <property type="match status" value="1"/>
</dbReference>
<gene>
    <name evidence="2" type="ORF">GCM10011391_18970</name>
</gene>
<comment type="caution">
    <text evidence="2">The sequence shown here is derived from an EMBL/GenBank/DDBJ whole genome shotgun (WGS) entry which is preliminary data.</text>
</comment>
<proteinExistence type="predicted"/>
<dbReference type="InterPro" id="IPR000086">
    <property type="entry name" value="NUDIX_hydrolase_dom"/>
</dbReference>
<evidence type="ECO:0000313" key="3">
    <source>
        <dbReference type="Proteomes" id="UP000628775"/>
    </source>
</evidence>
<dbReference type="CDD" id="cd04692">
    <property type="entry name" value="NUDIX_Hydrolase"/>
    <property type="match status" value="1"/>
</dbReference>
<protein>
    <submittedName>
        <fullName evidence="2">Putative Nudix hydrolase</fullName>
    </submittedName>
</protein>
<dbReference type="InterPro" id="IPR015797">
    <property type="entry name" value="NUDIX_hydrolase-like_dom_sf"/>
</dbReference>
<dbReference type="PROSITE" id="PS51462">
    <property type="entry name" value="NUDIX"/>
    <property type="match status" value="1"/>
</dbReference>
<reference evidence="2" key="2">
    <citation type="submission" date="2020-09" db="EMBL/GenBank/DDBJ databases">
        <authorList>
            <person name="Sun Q."/>
            <person name="Zhou Y."/>
        </authorList>
    </citation>
    <scope>NUCLEOTIDE SEQUENCE</scope>
    <source>
        <strain evidence="2">CGMCC 1.15371</strain>
    </source>
</reference>
<evidence type="ECO:0000259" key="1">
    <source>
        <dbReference type="PROSITE" id="PS51462"/>
    </source>
</evidence>
<dbReference type="SUPFAM" id="SSF55811">
    <property type="entry name" value="Nudix"/>
    <property type="match status" value="1"/>
</dbReference>
<dbReference type="GO" id="GO:0016787">
    <property type="term" value="F:hydrolase activity"/>
    <property type="evidence" value="ECO:0007669"/>
    <property type="project" value="UniProtKB-KW"/>
</dbReference>
<keyword evidence="2" id="KW-0378">Hydrolase</keyword>
<dbReference type="PANTHER" id="PTHR10885:SF0">
    <property type="entry name" value="ISOPENTENYL-DIPHOSPHATE DELTA-ISOMERASE"/>
    <property type="match status" value="1"/>
</dbReference>
<dbReference type="AlphaFoldDB" id="A0A8J2YGQ1"/>
<sequence length="208" mass="23658">MDLERLKIFQETGESIGSATRGEVHQKGLWHETFHCWFVGKEAGKPVIYLQQRSTHKEDFPCLLDITAAGHLLAHESVADGVREIGEELGISISFEELISLGTIKNRIEQPCIKDNEFCHSYLYDSTDTVLSFHVQQAEVEGLYKADFDAFYKLCMDADYPLMLTTVPVQGEDKKVRQRKVTRKDFVPHDPDFLATVASRINQYFAGL</sequence>
<reference evidence="2" key="1">
    <citation type="journal article" date="2014" name="Int. J. Syst. Evol. Microbiol.">
        <title>Complete genome sequence of Corynebacterium casei LMG S-19264T (=DSM 44701T), isolated from a smear-ripened cheese.</title>
        <authorList>
            <consortium name="US DOE Joint Genome Institute (JGI-PGF)"/>
            <person name="Walter F."/>
            <person name="Albersmeier A."/>
            <person name="Kalinowski J."/>
            <person name="Ruckert C."/>
        </authorList>
    </citation>
    <scope>NUCLEOTIDE SEQUENCE</scope>
    <source>
        <strain evidence="2">CGMCC 1.15371</strain>
    </source>
</reference>
<dbReference type="EMBL" id="BMIR01000007">
    <property type="protein sequence ID" value="GGE40401.1"/>
    <property type="molecule type" value="Genomic_DNA"/>
</dbReference>
<dbReference type="RefSeq" id="WP_188692693.1">
    <property type="nucleotide sequence ID" value="NZ_BMIR01000007.1"/>
</dbReference>
<name>A0A8J2YGQ1_9BACL</name>
<keyword evidence="3" id="KW-1185">Reference proteome</keyword>